<protein>
    <recommendedName>
        <fullName evidence="12">UvrABC system protein A</fullName>
    </recommendedName>
    <alternativeName>
        <fullName evidence="13">Excinuclease ABC subunit A</fullName>
    </alternativeName>
</protein>
<evidence type="ECO:0000256" key="6">
    <source>
        <dbReference type="ARBA" id="ARBA00022769"/>
    </source>
</evidence>
<sequence>MTSAPSGTASHDVDQHDVDQHETIRVRGARVNNLQDIDIDLPKRRLTVVTGVSGSGKSSLVFGAIAAESQRLINETYSAFVQSFMPAMPRPDVDELANITDAVIVDRSTSRRWRPCWLRHMLALLYRPRFLRVDRP</sequence>
<evidence type="ECO:0000256" key="5">
    <source>
        <dbReference type="ARBA" id="ARBA00022763"/>
    </source>
</evidence>
<dbReference type="SUPFAM" id="SSF52540">
    <property type="entry name" value="P-loop containing nucleoside triphosphate hydrolases"/>
    <property type="match status" value="1"/>
</dbReference>
<evidence type="ECO:0000256" key="9">
    <source>
        <dbReference type="ARBA" id="ARBA00023125"/>
    </source>
</evidence>
<dbReference type="GO" id="GO:0004518">
    <property type="term" value="F:nuclease activity"/>
    <property type="evidence" value="ECO:0007669"/>
    <property type="project" value="UniProtKB-KW"/>
</dbReference>
<gene>
    <name evidence="14" type="ORF">BJY28_001131</name>
</gene>
<keyword evidence="8" id="KW-0267">Excision nuclease</keyword>
<evidence type="ECO:0000313" key="15">
    <source>
        <dbReference type="Proteomes" id="UP000592181"/>
    </source>
</evidence>
<evidence type="ECO:0000256" key="4">
    <source>
        <dbReference type="ARBA" id="ARBA00022741"/>
    </source>
</evidence>
<keyword evidence="4" id="KW-0547">Nucleotide-binding</keyword>
<reference evidence="14 15" key="1">
    <citation type="submission" date="2020-07" db="EMBL/GenBank/DDBJ databases">
        <title>Sequencing the genomes of 1000 actinobacteria strains.</title>
        <authorList>
            <person name="Klenk H.-P."/>
        </authorList>
    </citation>
    <scope>NUCLEOTIDE SEQUENCE [LARGE SCALE GENOMIC DNA]</scope>
    <source>
        <strain evidence="14 15">DSM 24723</strain>
    </source>
</reference>
<evidence type="ECO:0000256" key="13">
    <source>
        <dbReference type="ARBA" id="ARBA00042156"/>
    </source>
</evidence>
<keyword evidence="9" id="KW-0238">DNA-binding</keyword>
<accession>A0A852X030</accession>
<dbReference type="EMBL" id="JACBZX010000001">
    <property type="protein sequence ID" value="NYG36662.1"/>
    <property type="molecule type" value="Genomic_DNA"/>
</dbReference>
<dbReference type="GO" id="GO:0005737">
    <property type="term" value="C:cytoplasm"/>
    <property type="evidence" value="ECO:0007669"/>
    <property type="project" value="UniProtKB-SubCell"/>
</dbReference>
<keyword evidence="6" id="KW-0228">DNA excision</keyword>
<dbReference type="GO" id="GO:0003677">
    <property type="term" value="F:DNA binding"/>
    <property type="evidence" value="ECO:0007669"/>
    <property type="project" value="UniProtKB-KW"/>
</dbReference>
<evidence type="ECO:0000256" key="1">
    <source>
        <dbReference type="ARBA" id="ARBA00004496"/>
    </source>
</evidence>
<evidence type="ECO:0000256" key="12">
    <source>
        <dbReference type="ARBA" id="ARBA00039316"/>
    </source>
</evidence>
<dbReference type="GO" id="GO:0005524">
    <property type="term" value="F:ATP binding"/>
    <property type="evidence" value="ECO:0007669"/>
    <property type="project" value="UniProtKB-KW"/>
</dbReference>
<comment type="similarity">
    <text evidence="11">Belongs to the ABC transporter superfamily. UvrA family.</text>
</comment>
<evidence type="ECO:0000256" key="10">
    <source>
        <dbReference type="ARBA" id="ARBA00023204"/>
    </source>
</evidence>
<keyword evidence="5" id="KW-0227">DNA damage</keyword>
<keyword evidence="10" id="KW-0234">DNA repair</keyword>
<evidence type="ECO:0000256" key="7">
    <source>
        <dbReference type="ARBA" id="ARBA00022840"/>
    </source>
</evidence>
<keyword evidence="15" id="KW-1185">Reference proteome</keyword>
<evidence type="ECO:0000256" key="3">
    <source>
        <dbReference type="ARBA" id="ARBA00022737"/>
    </source>
</evidence>
<name>A0A852X030_9MICO</name>
<keyword evidence="7" id="KW-0067">ATP-binding</keyword>
<dbReference type="PANTHER" id="PTHR43152:SF2">
    <property type="entry name" value="DRUG RESISTANCE ABC TRANSPORTER"/>
    <property type="match status" value="1"/>
</dbReference>
<keyword evidence="3" id="KW-0677">Repeat</keyword>
<dbReference type="Proteomes" id="UP000592181">
    <property type="component" value="Unassembled WGS sequence"/>
</dbReference>
<evidence type="ECO:0000256" key="11">
    <source>
        <dbReference type="ARBA" id="ARBA00038000"/>
    </source>
</evidence>
<dbReference type="GO" id="GO:0006281">
    <property type="term" value="P:DNA repair"/>
    <property type="evidence" value="ECO:0007669"/>
    <property type="project" value="UniProtKB-KW"/>
</dbReference>
<dbReference type="AlphaFoldDB" id="A0A852X030"/>
<dbReference type="InterPro" id="IPR027417">
    <property type="entry name" value="P-loop_NTPase"/>
</dbReference>
<evidence type="ECO:0000313" key="14">
    <source>
        <dbReference type="EMBL" id="NYG36662.1"/>
    </source>
</evidence>
<dbReference type="Gene3D" id="3.40.50.300">
    <property type="entry name" value="P-loop containing nucleotide triphosphate hydrolases"/>
    <property type="match status" value="1"/>
</dbReference>
<evidence type="ECO:0000256" key="2">
    <source>
        <dbReference type="ARBA" id="ARBA00022490"/>
    </source>
</evidence>
<comment type="subcellular location">
    <subcellularLocation>
        <location evidence="1">Cytoplasm</location>
    </subcellularLocation>
</comment>
<comment type="caution">
    <text evidence="14">The sequence shown here is derived from an EMBL/GenBank/DDBJ whole genome shotgun (WGS) entry which is preliminary data.</text>
</comment>
<organism evidence="14 15">
    <name type="scientific">Janibacter alkaliphilus</name>
    <dbReference type="NCBI Taxonomy" id="1069963"/>
    <lineage>
        <taxon>Bacteria</taxon>
        <taxon>Bacillati</taxon>
        <taxon>Actinomycetota</taxon>
        <taxon>Actinomycetes</taxon>
        <taxon>Micrococcales</taxon>
        <taxon>Intrasporangiaceae</taxon>
        <taxon>Janibacter</taxon>
    </lineage>
</organism>
<evidence type="ECO:0000256" key="8">
    <source>
        <dbReference type="ARBA" id="ARBA00022881"/>
    </source>
</evidence>
<keyword evidence="2" id="KW-0963">Cytoplasm</keyword>
<proteinExistence type="inferred from homology"/>
<dbReference type="PANTHER" id="PTHR43152">
    <property type="entry name" value="UVRABC SYSTEM PROTEIN A"/>
    <property type="match status" value="1"/>
</dbReference>